<evidence type="ECO:0000313" key="2">
    <source>
        <dbReference type="EMBL" id="MEV0969832.1"/>
    </source>
</evidence>
<feature type="compositionally biased region" description="Low complexity" evidence="1">
    <location>
        <begin position="21"/>
        <end position="39"/>
    </location>
</feature>
<keyword evidence="3" id="KW-1185">Reference proteome</keyword>
<evidence type="ECO:0000313" key="3">
    <source>
        <dbReference type="Proteomes" id="UP001551675"/>
    </source>
</evidence>
<dbReference type="RefSeq" id="WP_358132835.1">
    <property type="nucleotide sequence ID" value="NZ_JBFALK010000006.1"/>
</dbReference>
<accession>A0ABV3GE33</accession>
<protein>
    <submittedName>
        <fullName evidence="2">Uncharacterized protein</fullName>
    </submittedName>
</protein>
<proteinExistence type="predicted"/>
<feature type="region of interest" description="Disordered" evidence="1">
    <location>
        <begin position="1"/>
        <end position="49"/>
    </location>
</feature>
<organism evidence="2 3">
    <name type="scientific">Microtetraspora glauca</name>
    <dbReference type="NCBI Taxonomy" id="1996"/>
    <lineage>
        <taxon>Bacteria</taxon>
        <taxon>Bacillati</taxon>
        <taxon>Actinomycetota</taxon>
        <taxon>Actinomycetes</taxon>
        <taxon>Streptosporangiales</taxon>
        <taxon>Streptosporangiaceae</taxon>
        <taxon>Microtetraspora</taxon>
    </lineage>
</organism>
<comment type="caution">
    <text evidence="2">The sequence shown here is derived from an EMBL/GenBank/DDBJ whole genome shotgun (WGS) entry which is preliminary data.</text>
</comment>
<name>A0ABV3GE33_MICGL</name>
<dbReference type="Proteomes" id="UP001551675">
    <property type="component" value="Unassembled WGS sequence"/>
</dbReference>
<evidence type="ECO:0000256" key="1">
    <source>
        <dbReference type="SAM" id="MobiDB-lite"/>
    </source>
</evidence>
<reference evidence="2 3" key="1">
    <citation type="submission" date="2024-06" db="EMBL/GenBank/DDBJ databases">
        <title>The Natural Products Discovery Center: Release of the First 8490 Sequenced Strains for Exploring Actinobacteria Biosynthetic Diversity.</title>
        <authorList>
            <person name="Kalkreuter E."/>
            <person name="Kautsar S.A."/>
            <person name="Yang D."/>
            <person name="Bader C.D."/>
            <person name="Teijaro C.N."/>
            <person name="Fluegel L."/>
            <person name="Davis C.M."/>
            <person name="Simpson J.R."/>
            <person name="Lauterbach L."/>
            <person name="Steele A.D."/>
            <person name="Gui C."/>
            <person name="Meng S."/>
            <person name="Li G."/>
            <person name="Viehrig K."/>
            <person name="Ye F."/>
            <person name="Su P."/>
            <person name="Kiefer A.F."/>
            <person name="Nichols A."/>
            <person name="Cepeda A.J."/>
            <person name="Yan W."/>
            <person name="Fan B."/>
            <person name="Jiang Y."/>
            <person name="Adhikari A."/>
            <person name="Zheng C.-J."/>
            <person name="Schuster L."/>
            <person name="Cowan T.M."/>
            <person name="Smanski M.J."/>
            <person name="Chevrette M.G."/>
            <person name="De Carvalho L.P.S."/>
            <person name="Shen B."/>
        </authorList>
    </citation>
    <scope>NUCLEOTIDE SEQUENCE [LARGE SCALE GENOMIC DNA]</scope>
    <source>
        <strain evidence="2 3">NPDC050100</strain>
    </source>
</reference>
<gene>
    <name evidence="2" type="ORF">AB0I59_14435</name>
</gene>
<dbReference type="EMBL" id="JBFALK010000006">
    <property type="protein sequence ID" value="MEV0969832.1"/>
    <property type="molecule type" value="Genomic_DNA"/>
</dbReference>
<feature type="compositionally biased region" description="Basic residues" evidence="1">
    <location>
        <begin position="7"/>
        <end position="20"/>
    </location>
</feature>
<sequence length="49" mass="5210">MAETPKKKAAKSTGKAKKSAIKQARSAKQSKKSTGSTGSMEQRPTTENE</sequence>